<dbReference type="PANTHER" id="PTHR13359:SF2">
    <property type="entry name" value="LARGE RIBOSOMAL SUBUNIT PROTEIN ML40"/>
    <property type="match status" value="1"/>
</dbReference>
<comment type="caution">
    <text evidence="11">The sequence shown here is derived from an EMBL/GenBank/DDBJ whole genome shotgun (WGS) entry which is preliminary data.</text>
</comment>
<dbReference type="Pfam" id="PF09812">
    <property type="entry name" value="MRP-L28"/>
    <property type="match status" value="1"/>
</dbReference>
<keyword evidence="12" id="KW-1185">Reference proteome</keyword>
<evidence type="ECO:0000256" key="9">
    <source>
        <dbReference type="SAM" id="Coils"/>
    </source>
</evidence>
<evidence type="ECO:0000313" key="12">
    <source>
        <dbReference type="Proteomes" id="UP001474421"/>
    </source>
</evidence>
<dbReference type="Gene3D" id="6.10.250.3440">
    <property type="match status" value="1"/>
</dbReference>
<dbReference type="GO" id="GO:0005762">
    <property type="term" value="C:mitochondrial large ribosomal subunit"/>
    <property type="evidence" value="ECO:0007669"/>
    <property type="project" value="InterPro"/>
</dbReference>
<gene>
    <name evidence="11" type="ORF">NXF25_017945</name>
</gene>
<sequence>MRRLRAHLSRNFPTSVRKPESSIHRRTAVRRWERSSVGKGAMWARASLNLLGSGTGGVLFRSQLIWNGQLRANHWQSSLLELRTALPMRAEPPRKKKKTDPKKDQALRERLKKKIKKLERAPQELVPIEDFIIPFRFMDEKRVRELPPLPLEESERRAKIFKRWAAYKHRENKAEMDTIKTLVAAQEQALRELRLESEELYQAAILRDNLLFPFDRSEPLHTPPQAKYEAPEGKCNDLTRVYTY</sequence>
<keyword evidence="4 11" id="KW-0689">Ribosomal protein</keyword>
<comment type="similarity">
    <text evidence="2">Belongs to the mitochondrion-specific ribosomal protein mL40 family.</text>
</comment>
<evidence type="ECO:0000256" key="4">
    <source>
        <dbReference type="ARBA" id="ARBA00022980"/>
    </source>
</evidence>
<dbReference type="AlphaFoldDB" id="A0AAW1AQ88"/>
<dbReference type="Proteomes" id="UP001474421">
    <property type="component" value="Unassembled WGS sequence"/>
</dbReference>
<protein>
    <recommendedName>
        <fullName evidence="7">Large ribosomal subunit protein mL40</fullName>
    </recommendedName>
    <alternativeName>
        <fullName evidence="8">39S ribosomal protein L40, mitochondrial</fullName>
    </alternativeName>
</protein>
<dbReference type="InterPro" id="IPR039145">
    <property type="entry name" value="Ribosomal_mL40_metazoa/plant"/>
</dbReference>
<evidence type="ECO:0000256" key="7">
    <source>
        <dbReference type="ARBA" id="ARBA00035192"/>
    </source>
</evidence>
<name>A0AAW1AQ88_CROAD</name>
<proteinExistence type="inferred from homology"/>
<evidence type="ECO:0000313" key="11">
    <source>
        <dbReference type="EMBL" id="KAK9391556.1"/>
    </source>
</evidence>
<keyword evidence="3" id="KW-0809">Transit peptide</keyword>
<evidence type="ECO:0000256" key="2">
    <source>
        <dbReference type="ARBA" id="ARBA00009360"/>
    </source>
</evidence>
<organism evidence="11 12">
    <name type="scientific">Crotalus adamanteus</name>
    <name type="common">Eastern diamondback rattlesnake</name>
    <dbReference type="NCBI Taxonomy" id="8729"/>
    <lineage>
        <taxon>Eukaryota</taxon>
        <taxon>Metazoa</taxon>
        <taxon>Chordata</taxon>
        <taxon>Craniata</taxon>
        <taxon>Vertebrata</taxon>
        <taxon>Euteleostomi</taxon>
        <taxon>Lepidosauria</taxon>
        <taxon>Squamata</taxon>
        <taxon>Bifurcata</taxon>
        <taxon>Unidentata</taxon>
        <taxon>Episquamata</taxon>
        <taxon>Toxicofera</taxon>
        <taxon>Serpentes</taxon>
        <taxon>Colubroidea</taxon>
        <taxon>Viperidae</taxon>
        <taxon>Crotalinae</taxon>
        <taxon>Crotalus</taxon>
    </lineage>
</organism>
<reference evidence="11 12" key="1">
    <citation type="journal article" date="2024" name="Proc. Natl. Acad. Sci. U.S.A.">
        <title>The genetic regulatory architecture and epigenomic basis for age-related changes in rattlesnake venom.</title>
        <authorList>
            <person name="Hogan M.P."/>
            <person name="Holding M.L."/>
            <person name="Nystrom G.S."/>
            <person name="Colston T.J."/>
            <person name="Bartlett D.A."/>
            <person name="Mason A.J."/>
            <person name="Ellsworth S.A."/>
            <person name="Rautsaw R.M."/>
            <person name="Lawrence K.C."/>
            <person name="Strickland J.L."/>
            <person name="He B."/>
            <person name="Fraser P."/>
            <person name="Margres M.J."/>
            <person name="Gilbert D.M."/>
            <person name="Gibbs H.L."/>
            <person name="Parkinson C.L."/>
            <person name="Rokyta D.R."/>
        </authorList>
    </citation>
    <scope>NUCLEOTIDE SEQUENCE [LARGE SCALE GENOMIC DNA]</scope>
    <source>
        <strain evidence="11">DRR0105</strain>
    </source>
</reference>
<feature type="coiled-coil region" evidence="9">
    <location>
        <begin position="176"/>
        <end position="203"/>
    </location>
</feature>
<dbReference type="EMBL" id="JAOTOJ010000018">
    <property type="protein sequence ID" value="KAK9391556.1"/>
    <property type="molecule type" value="Genomic_DNA"/>
</dbReference>
<accession>A0AAW1AQ88</accession>
<dbReference type="FunFam" id="6.10.250.3440:FF:000001">
    <property type="entry name" value="Mitochondrial ribosomal protein L40"/>
    <property type="match status" value="1"/>
</dbReference>
<keyword evidence="6" id="KW-0687">Ribonucleoprotein</keyword>
<evidence type="ECO:0000256" key="1">
    <source>
        <dbReference type="ARBA" id="ARBA00004173"/>
    </source>
</evidence>
<dbReference type="InterPro" id="IPR019192">
    <property type="entry name" value="Ribosomal_mL40"/>
</dbReference>
<dbReference type="PANTHER" id="PTHR13359">
    <property type="entry name" value="39S RIBOSOMAL PROTEIN L40, MITOCHONDRIAL"/>
    <property type="match status" value="1"/>
</dbReference>
<comment type="subcellular location">
    <subcellularLocation>
        <location evidence="1">Mitochondrion</location>
    </subcellularLocation>
</comment>
<keyword evidence="5" id="KW-0496">Mitochondrion</keyword>
<evidence type="ECO:0000256" key="5">
    <source>
        <dbReference type="ARBA" id="ARBA00023128"/>
    </source>
</evidence>
<keyword evidence="9" id="KW-0175">Coiled coil</keyword>
<evidence type="ECO:0000256" key="3">
    <source>
        <dbReference type="ARBA" id="ARBA00022946"/>
    </source>
</evidence>
<evidence type="ECO:0000256" key="10">
    <source>
        <dbReference type="SAM" id="MobiDB-lite"/>
    </source>
</evidence>
<evidence type="ECO:0000256" key="8">
    <source>
        <dbReference type="ARBA" id="ARBA00083752"/>
    </source>
</evidence>
<feature type="region of interest" description="Disordered" evidence="10">
    <location>
        <begin position="1"/>
        <end position="23"/>
    </location>
</feature>
<evidence type="ECO:0000256" key="6">
    <source>
        <dbReference type="ARBA" id="ARBA00023274"/>
    </source>
</evidence>